<dbReference type="PANTHER" id="PTHR33223">
    <property type="entry name" value="CCHC-TYPE DOMAIN-CONTAINING PROTEIN"/>
    <property type="match status" value="1"/>
</dbReference>
<dbReference type="Proteomes" id="UP000288805">
    <property type="component" value="Unassembled WGS sequence"/>
</dbReference>
<comment type="caution">
    <text evidence="1">The sequence shown here is derived from an EMBL/GenBank/DDBJ whole genome shotgun (WGS) entry which is preliminary data.</text>
</comment>
<evidence type="ECO:0000313" key="2">
    <source>
        <dbReference type="Proteomes" id="UP000288805"/>
    </source>
</evidence>
<organism evidence="1 2">
    <name type="scientific">Vitis vinifera</name>
    <name type="common">Grape</name>
    <dbReference type="NCBI Taxonomy" id="29760"/>
    <lineage>
        <taxon>Eukaryota</taxon>
        <taxon>Viridiplantae</taxon>
        <taxon>Streptophyta</taxon>
        <taxon>Embryophyta</taxon>
        <taxon>Tracheophyta</taxon>
        <taxon>Spermatophyta</taxon>
        <taxon>Magnoliopsida</taxon>
        <taxon>eudicotyledons</taxon>
        <taxon>Gunneridae</taxon>
        <taxon>Pentapetalae</taxon>
        <taxon>rosids</taxon>
        <taxon>Vitales</taxon>
        <taxon>Vitaceae</taxon>
        <taxon>Viteae</taxon>
        <taxon>Vitis</taxon>
    </lineage>
</organism>
<dbReference type="EMBL" id="QGNW01002584">
    <property type="protein sequence ID" value="RVW16826.1"/>
    <property type="molecule type" value="Genomic_DNA"/>
</dbReference>
<accession>A0A438C1N0</accession>
<sequence length="147" mass="17512">MIRYHLHHYHYSIRRHHRPRIIYYTVNLRLPPIAVHTTVPKDTHTHMNCIEQRIRQLRVFDNSLVCDDLDSIPMASLPDKFKMPDIERYIGVGCPYIHFRLYSTVMRAHGLDELQMITMFPLSLSGIAQRWFVSLESSRHKTWDDLA</sequence>
<evidence type="ECO:0000313" key="1">
    <source>
        <dbReference type="EMBL" id="RVW16826.1"/>
    </source>
</evidence>
<reference evidence="1 2" key="1">
    <citation type="journal article" date="2018" name="PLoS Genet.">
        <title>Population sequencing reveals clonal diversity and ancestral inbreeding in the grapevine cultivar Chardonnay.</title>
        <authorList>
            <person name="Roach M.J."/>
            <person name="Johnson D.L."/>
            <person name="Bohlmann J."/>
            <person name="van Vuuren H.J."/>
            <person name="Jones S.J."/>
            <person name="Pretorius I.S."/>
            <person name="Schmidt S.A."/>
            <person name="Borneman A.R."/>
        </authorList>
    </citation>
    <scope>NUCLEOTIDE SEQUENCE [LARGE SCALE GENOMIC DNA]</scope>
    <source>
        <strain evidence="2">cv. Chardonnay</strain>
        <tissue evidence="1">Leaf</tissue>
    </source>
</reference>
<name>A0A438C1N0_VITVI</name>
<gene>
    <name evidence="1" type="ORF">CK203_098175</name>
</gene>
<protein>
    <recommendedName>
        <fullName evidence="3">Retrotransposon gag domain-containing protein</fullName>
    </recommendedName>
</protein>
<dbReference type="AlphaFoldDB" id="A0A438C1N0"/>
<proteinExistence type="predicted"/>
<dbReference type="PANTHER" id="PTHR33223:SF8">
    <property type="entry name" value="OS04G0172440 PROTEIN"/>
    <property type="match status" value="1"/>
</dbReference>
<evidence type="ECO:0008006" key="3">
    <source>
        <dbReference type="Google" id="ProtNLM"/>
    </source>
</evidence>